<evidence type="ECO:0000313" key="5">
    <source>
        <dbReference type="Proteomes" id="UP000439903"/>
    </source>
</evidence>
<gene>
    <name evidence="4" type="ORF">F8M41_018445</name>
</gene>
<proteinExistence type="inferred from homology"/>
<keyword evidence="2" id="KW-0436">Ligase</keyword>
<evidence type="ECO:0000256" key="2">
    <source>
        <dbReference type="ARBA" id="ARBA00022598"/>
    </source>
</evidence>
<dbReference type="Pfam" id="PF00501">
    <property type="entry name" value="AMP-binding"/>
    <property type="match status" value="1"/>
</dbReference>
<accession>A0A8H4ALI1</accession>
<comment type="similarity">
    <text evidence="1">Belongs to the ATP-dependent AMP-binding enzyme family.</text>
</comment>
<evidence type="ECO:0000259" key="3">
    <source>
        <dbReference type="Pfam" id="PF00501"/>
    </source>
</evidence>
<dbReference type="EMBL" id="WTPW01000449">
    <property type="protein sequence ID" value="KAF0510187.1"/>
    <property type="molecule type" value="Genomic_DNA"/>
</dbReference>
<organism evidence="4 5">
    <name type="scientific">Gigaspora margarita</name>
    <dbReference type="NCBI Taxonomy" id="4874"/>
    <lineage>
        <taxon>Eukaryota</taxon>
        <taxon>Fungi</taxon>
        <taxon>Fungi incertae sedis</taxon>
        <taxon>Mucoromycota</taxon>
        <taxon>Glomeromycotina</taxon>
        <taxon>Glomeromycetes</taxon>
        <taxon>Diversisporales</taxon>
        <taxon>Gigasporaceae</taxon>
        <taxon>Gigaspora</taxon>
    </lineage>
</organism>
<dbReference type="AlphaFoldDB" id="A0A8H4ALI1"/>
<name>A0A8H4ALI1_GIGMA</name>
<dbReference type="Proteomes" id="UP000439903">
    <property type="component" value="Unassembled WGS sequence"/>
</dbReference>
<dbReference type="InterPro" id="IPR000873">
    <property type="entry name" value="AMP-dep_synth/lig_dom"/>
</dbReference>
<dbReference type="Gene3D" id="3.40.50.980">
    <property type="match status" value="3"/>
</dbReference>
<evidence type="ECO:0000313" key="4">
    <source>
        <dbReference type="EMBL" id="KAF0510187.1"/>
    </source>
</evidence>
<reference evidence="4 5" key="1">
    <citation type="journal article" date="2019" name="Environ. Microbiol.">
        <title>At the nexus of three kingdoms: the genome of the mycorrhizal fungus Gigaspora margarita provides insights into plant, endobacterial and fungal interactions.</title>
        <authorList>
            <person name="Venice F."/>
            <person name="Ghignone S."/>
            <person name="Salvioli di Fossalunga A."/>
            <person name="Amselem J."/>
            <person name="Novero M."/>
            <person name="Xianan X."/>
            <person name="Sedzielewska Toro K."/>
            <person name="Morin E."/>
            <person name="Lipzen A."/>
            <person name="Grigoriev I.V."/>
            <person name="Henrissat B."/>
            <person name="Martin F.M."/>
            <person name="Bonfante P."/>
        </authorList>
    </citation>
    <scope>NUCLEOTIDE SEQUENCE [LARGE SCALE GENOMIC DNA]</scope>
    <source>
        <strain evidence="4 5">BEG34</strain>
    </source>
</reference>
<dbReference type="PANTHER" id="PTHR24096:SF149">
    <property type="entry name" value="AMP-BINDING DOMAIN-CONTAINING PROTEIN-RELATED"/>
    <property type="match status" value="1"/>
</dbReference>
<sequence length="356" mass="39572">MLVRPNSTIGRFYKRMKSYTMADTFFIGLQSLAEFESFSFTPMIFKSKYPDIDIPGVGVYHYGTSNQNGISDDKVIVIDGITDKKITFGELKSNSKKLAAGLQTIGFKRGDVLMICSHNQLDYYTVIYGAIAAGGIIFPSNPWYKVDELAIQLIDSRTSIIFAHPDYLSTVVKAAEKANISKSKIFLFEEREIDGFQPYCSLISDHEIEPVSYTPEEARTTVAFIWYSSGTVGKPMGVEITHTNIVANVAQISTVDDSGKDDIFIGVLGGSTVVIPKFYLKNFCSCIQKYKISYVHVVPPIVVALAKYPDLKYYDISSLRMILSAAAPLGKESSEEFYKILKVPIKQGYGLTETSQ</sequence>
<dbReference type="PANTHER" id="PTHR24096">
    <property type="entry name" value="LONG-CHAIN-FATTY-ACID--COA LIGASE"/>
    <property type="match status" value="1"/>
</dbReference>
<dbReference type="GO" id="GO:0016405">
    <property type="term" value="F:CoA-ligase activity"/>
    <property type="evidence" value="ECO:0007669"/>
    <property type="project" value="TreeGrafter"/>
</dbReference>
<protein>
    <submittedName>
        <fullName evidence="4">Acetyl-CoA synthetase-like protein</fullName>
    </submittedName>
</protein>
<dbReference type="OrthoDB" id="1898221at2759"/>
<dbReference type="SUPFAM" id="SSF56801">
    <property type="entry name" value="Acetyl-CoA synthetase-like"/>
    <property type="match status" value="1"/>
</dbReference>
<feature type="domain" description="AMP-dependent synthetase/ligase" evidence="3">
    <location>
        <begin position="73"/>
        <end position="355"/>
    </location>
</feature>
<keyword evidence="5" id="KW-1185">Reference proteome</keyword>
<evidence type="ECO:0000256" key="1">
    <source>
        <dbReference type="ARBA" id="ARBA00006432"/>
    </source>
</evidence>
<comment type="caution">
    <text evidence="4">The sequence shown here is derived from an EMBL/GenBank/DDBJ whole genome shotgun (WGS) entry which is preliminary data.</text>
</comment>